<dbReference type="AlphaFoldDB" id="A0A1F8BNT6"/>
<evidence type="ECO:0008006" key="4">
    <source>
        <dbReference type="Google" id="ProtNLM"/>
    </source>
</evidence>
<evidence type="ECO:0000256" key="1">
    <source>
        <dbReference type="SAM" id="Phobius"/>
    </source>
</evidence>
<reference evidence="2 3" key="1">
    <citation type="journal article" date="2016" name="Nat. Commun.">
        <title>Thousands of microbial genomes shed light on interconnected biogeochemical processes in an aquifer system.</title>
        <authorList>
            <person name="Anantharaman K."/>
            <person name="Brown C.T."/>
            <person name="Hug L.A."/>
            <person name="Sharon I."/>
            <person name="Castelle C.J."/>
            <person name="Probst A.J."/>
            <person name="Thomas B.C."/>
            <person name="Singh A."/>
            <person name="Wilkins M.J."/>
            <person name="Karaoz U."/>
            <person name="Brodie E.L."/>
            <person name="Williams K.H."/>
            <person name="Hubbard S.S."/>
            <person name="Banfield J.F."/>
        </authorList>
    </citation>
    <scope>NUCLEOTIDE SEQUENCE [LARGE SCALE GENOMIC DNA]</scope>
</reference>
<dbReference type="EMBL" id="MGHF01000001">
    <property type="protein sequence ID" value="OGM65299.1"/>
    <property type="molecule type" value="Genomic_DNA"/>
</dbReference>
<evidence type="ECO:0000313" key="2">
    <source>
        <dbReference type="EMBL" id="OGM65299.1"/>
    </source>
</evidence>
<comment type="caution">
    <text evidence="2">The sequence shown here is derived from an EMBL/GenBank/DDBJ whole genome shotgun (WGS) entry which is preliminary data.</text>
</comment>
<feature type="transmembrane region" description="Helical" evidence="1">
    <location>
        <begin position="85"/>
        <end position="107"/>
    </location>
</feature>
<keyword evidence="1" id="KW-0812">Transmembrane</keyword>
<protein>
    <recommendedName>
        <fullName evidence="4">DUF304 domain-containing protein</fullName>
    </recommendedName>
</protein>
<name>A0A1F8BNT6_9BACT</name>
<organism evidence="2 3">
    <name type="scientific">Candidatus Woesebacteria bacterium RIFCSPLOWO2_01_FULL_39_21</name>
    <dbReference type="NCBI Taxonomy" id="1802519"/>
    <lineage>
        <taxon>Bacteria</taxon>
        <taxon>Candidatus Woeseibacteriota</taxon>
    </lineage>
</organism>
<sequence length="233" mass="27049">MPDVYINDPIPKDLSKSPPIKVSLDQYPQVSKDLKVSEEKRHSLPGHNHNPLSAYCYIPDHLNFETQDKKEKVVLLLRRHPITNIPWIILTMLMILAPGLLFVFSAISFMPPRFQMISIMAWYVFVFTYAFENFLVWFFNVNIITDERIVDINFHNFVYKKVTDAELDNIEDVTYTMGGAIRTLFDYGDILVQTAGEIQNIEMLGIPKPDRVAKILQELRQEEEIESIEGRLS</sequence>
<dbReference type="STRING" id="1802519.A2961_01695"/>
<evidence type="ECO:0000313" key="3">
    <source>
        <dbReference type="Proteomes" id="UP000177082"/>
    </source>
</evidence>
<accession>A0A1F8BNT6</accession>
<keyword evidence="1" id="KW-0472">Membrane</keyword>
<dbReference type="Proteomes" id="UP000177082">
    <property type="component" value="Unassembled WGS sequence"/>
</dbReference>
<proteinExistence type="predicted"/>
<gene>
    <name evidence="2" type="ORF">A2961_01695</name>
</gene>
<feature type="transmembrane region" description="Helical" evidence="1">
    <location>
        <begin position="119"/>
        <end position="139"/>
    </location>
</feature>
<keyword evidence="1" id="KW-1133">Transmembrane helix</keyword>